<proteinExistence type="predicted"/>
<sequence length="1042" mass="119491">MSSRRYLPSSPFSLTHPRLENFSEDELEDTRPLKKPIFNPLGTPNKNMESSIEKNKISTISQENDSPTKNSRIKVSISPKRDQNSHPKTRNYTSAKHSSPTKSPSCPHKNPKIPITISKVHLELPPMALQKNQTSGSSVVSKKTFKSVPRQSTSRSAQRNGASAVARVVSQGFKDHPQKGGLKGNLEISGPPDAKSVHPEMYSKSGRKIIDYDWKYGMKHIPVWTTNQLMKDKYAHKEDLDERFMTKQIDINQYHTEIQDQIIHIEPTGLEAECIRNTENIIQPERDFRVSIESEIVISASNKDEVKQNTDLNDNCEEFSKNHEPAVIQDSDPSRIKPGEIFNQEKHISESLFNQIQPDCKENLIKVEHVQSITDKKGPRDTSSTKSYKAPINAKTNVKEIINNYRSMNTQYNGDLNSKLKSQQFSLDEMSKEENQLGSSGAKRSRQPERKNSPTNQTHTTESIFTNIKGRIEIVPQRRRKRYPKSSEIGSKKRLFKRSLNKITYRRPSNIEQRRSLKNVEAGGFVAQPQSYHRSPAHNPSPMLTKPFMPSNGNNTEIVSLSNNFLITDSDFMKEKYHPEIYKQLMTQTQALNKMNHIPISQNMTRVHHSSISSQPKIETLGISKPKVFISDHERPISTEKNQKICKINLPNGTKIRFAHHRIKNPQTKIRYKFKCLLEQIIEERPNITLFMTPDLKKIGEYETQMEKIRRKQKNHQKGQSVKAMRDMTMGPKPILIQRKDNRNERTKSKFSRCNSELSAELNPAPKYPADKNPLYSIVLNRYGKEIKSIEEISFREFYVILVQASTFNIQCNQSTPLKEIQVPADSVSELLDVKVLEDQRVLSDSVSGEQAIVKTISSNKGSESKIEYKALLPQYKEFYSESEFNRTKDSNVDVSLKIKEVTESEEPKKEEKLQNEVKHEILKIKELPFQSQTAQRIIVNRKRRVRTQNKARANRNTLYTRYNKDLSFKCSPMSPSKISETRRLLNSTKRRDIGKAGQQAGLSCLLPSTVKKRSLILCGIHPGKDAVNFKNKIKDFSKAFK</sequence>
<accession>A0AAD1UI13</accession>
<organism evidence="2 3">
    <name type="scientific">Euplotes crassus</name>
    <dbReference type="NCBI Taxonomy" id="5936"/>
    <lineage>
        <taxon>Eukaryota</taxon>
        <taxon>Sar</taxon>
        <taxon>Alveolata</taxon>
        <taxon>Ciliophora</taxon>
        <taxon>Intramacronucleata</taxon>
        <taxon>Spirotrichea</taxon>
        <taxon>Hypotrichia</taxon>
        <taxon>Euplotida</taxon>
        <taxon>Euplotidae</taxon>
        <taxon>Moneuplotes</taxon>
    </lineage>
</organism>
<feature type="region of interest" description="Disordered" evidence="1">
    <location>
        <begin position="372"/>
        <end position="391"/>
    </location>
</feature>
<gene>
    <name evidence="2" type="ORF">ECRASSUSDP1_LOCUS11074</name>
</gene>
<evidence type="ECO:0000313" key="2">
    <source>
        <dbReference type="EMBL" id="CAI2369771.1"/>
    </source>
</evidence>
<dbReference type="AlphaFoldDB" id="A0AAD1UI13"/>
<evidence type="ECO:0000256" key="1">
    <source>
        <dbReference type="SAM" id="MobiDB-lite"/>
    </source>
</evidence>
<feature type="compositionally biased region" description="Polar residues" evidence="1">
    <location>
        <begin position="57"/>
        <end position="70"/>
    </location>
</feature>
<feature type="compositionally biased region" description="Polar residues" evidence="1">
    <location>
        <begin position="90"/>
        <end position="104"/>
    </location>
</feature>
<feature type="region of interest" description="Disordered" evidence="1">
    <location>
        <begin position="1"/>
        <end position="110"/>
    </location>
</feature>
<protein>
    <submittedName>
        <fullName evidence="2">Uncharacterized protein</fullName>
    </submittedName>
</protein>
<feature type="region of interest" description="Disordered" evidence="1">
    <location>
        <begin position="130"/>
        <end position="200"/>
    </location>
</feature>
<name>A0AAD1UI13_EUPCR</name>
<evidence type="ECO:0000313" key="3">
    <source>
        <dbReference type="Proteomes" id="UP001295684"/>
    </source>
</evidence>
<reference evidence="2" key="1">
    <citation type="submission" date="2023-07" db="EMBL/GenBank/DDBJ databases">
        <authorList>
            <consortium name="AG Swart"/>
            <person name="Singh M."/>
            <person name="Singh A."/>
            <person name="Seah K."/>
            <person name="Emmerich C."/>
        </authorList>
    </citation>
    <scope>NUCLEOTIDE SEQUENCE</scope>
    <source>
        <strain evidence="2">DP1</strain>
    </source>
</reference>
<dbReference type="EMBL" id="CAMPGE010010927">
    <property type="protein sequence ID" value="CAI2369771.1"/>
    <property type="molecule type" value="Genomic_DNA"/>
</dbReference>
<feature type="compositionally biased region" description="Low complexity" evidence="1">
    <location>
        <begin position="135"/>
        <end position="148"/>
    </location>
</feature>
<feature type="region of interest" description="Disordered" evidence="1">
    <location>
        <begin position="426"/>
        <end position="468"/>
    </location>
</feature>
<keyword evidence="3" id="KW-1185">Reference proteome</keyword>
<feature type="compositionally biased region" description="Polar residues" evidence="1">
    <location>
        <begin position="453"/>
        <end position="466"/>
    </location>
</feature>
<feature type="compositionally biased region" description="Polar residues" evidence="1">
    <location>
        <begin position="149"/>
        <end position="161"/>
    </location>
</feature>
<comment type="caution">
    <text evidence="2">The sequence shown here is derived from an EMBL/GenBank/DDBJ whole genome shotgun (WGS) entry which is preliminary data.</text>
</comment>
<dbReference type="Proteomes" id="UP001295684">
    <property type="component" value="Unassembled WGS sequence"/>
</dbReference>